<dbReference type="InterPro" id="IPR000873">
    <property type="entry name" value="AMP-dep_synth/lig_dom"/>
</dbReference>
<dbReference type="InterPro" id="IPR029058">
    <property type="entry name" value="AB_hydrolase_fold"/>
</dbReference>
<dbReference type="InterPro" id="IPR020806">
    <property type="entry name" value="PKS_PP-bd"/>
</dbReference>
<dbReference type="FunFam" id="2.30.38.10:FF:000001">
    <property type="entry name" value="Non-ribosomal peptide synthetase PvdI"/>
    <property type="match status" value="2"/>
</dbReference>
<dbReference type="InterPro" id="IPR010071">
    <property type="entry name" value="AA_adenyl_dom"/>
</dbReference>
<accession>M0QCK1</accession>
<dbReference type="GO" id="GO:0008610">
    <property type="term" value="P:lipid biosynthetic process"/>
    <property type="evidence" value="ECO:0007669"/>
    <property type="project" value="UniProtKB-ARBA"/>
</dbReference>
<dbReference type="OrthoDB" id="2472181at2"/>
<evidence type="ECO:0000256" key="3">
    <source>
        <dbReference type="ARBA" id="ARBA00022553"/>
    </source>
</evidence>
<dbReference type="GO" id="GO:0044550">
    <property type="term" value="P:secondary metabolite biosynthetic process"/>
    <property type="evidence" value="ECO:0007669"/>
    <property type="project" value="TreeGrafter"/>
</dbReference>
<feature type="region of interest" description="Disordered" evidence="4">
    <location>
        <begin position="1450"/>
        <end position="1474"/>
    </location>
</feature>
<comment type="cofactor">
    <cofactor evidence="1">
        <name>pantetheine 4'-phosphate</name>
        <dbReference type="ChEBI" id="CHEBI:47942"/>
    </cofactor>
</comment>
<dbReference type="Pfam" id="PF00975">
    <property type="entry name" value="Thioesterase"/>
    <property type="match status" value="1"/>
</dbReference>
<sequence>HPVWNTTTWVLDARLRPVPAGVPGELYLGGVQIARGYAGRPDLSAERFVADPFGGPGERLYRTGDLVRWNTTGEIEYLGRTDFQVKLRGQRIELGEIESVIASVPGVVHTAATVVAAPSGAQHLVAYVSPATVDLDAVRTAVAESLPEYMRPSVWMPIEHVSLNSAGKLDRRALPAPDLGGASGEFVAAASGDEQAVAAVFADVLGLDEISVTAGFFDAGGNSLSAMRLASRVGDVLDTDVSVRDLFEAPSVRELVAAVAGRAAGLAPVVAVRPRPSHIPLSFAQQRMWFINQFDPTSATYNIPVVLRLSGTPDVDALHAALGDAVVRHEVLRTTFPSVDGVAYQVVEDAESVTARLDWAVVDSQADLERALTRGFDVSREWPVRARLWTAAEGEHVLAVVVHHIAADGESMVPLIGDVVAAYTARTAGVAPTFTPLEVQFADYAIWQHAVLGSAQDPGSVVGAQLAYWTDQLAGLPDVIDIPTDRARPAVASHRGAQVGFTIPARVVERITDLAAARSATPFMVVQAALSVLLGRLAATDDVAVATPIAGRGQRVLDPVVGMFVNTLVLRARLREDTDFAGLVDEVRTTGLDAFANADVPFETVVESLNPTRSEAFSPLAQVMLTFDQVAVPATASGGLVGGTVAGLEVTPVEPPQIPAQLDLTVTVGAAGAAEDWTGSVVYATDLFDQSTAAGLAERFVRLLDDLTADPTVGVADVEIASAAEQADVAGWARGATVSEGGQLLPDAIAARAAEAPDDVALTAGGREMTYGEFGARTAELARELIAVGVGPDVAVAVSIPRSAEMLLAIHAIAAAGGQYVPVDVDAPADRARAMLRAASAQRLLVADRAAVAAIVEVADELGVGVTQVTADRAVDPGTAAIAAAERITPLRPDHAAYTLFTSGSTGVPKGVTVSHRAIANRIAWMQDRYPVAVGDVVAQKTPYTFDVSVWELFWPFTVGATLTVLDPGRHGDPEHLAEVIARDRVSVLHFVPSMLSTFVEVLGPQRLAALDTVRLLFTSGEALTVPTAQSVLAALPAIGLHNLYGPTEAAVDVTGHQVLAGETTVPIGRPVPNTTAMVLDNRLRPVPPGVAGELYLGGVQVARGYAAQPALSAERFVADPSGAPGSRLYRTGDRVRWNRGGELEYLGRIDFQVKLRGQRLELGEIEAVVAAVPGVVHTAATVVSGPAGDQLVAYVAPAEGVDLDAVRGTVARSLPEYMRPSVWVPLDVMPLSSAGKVNRRELPRPQISEATYVAPANEVERAVADVFADVLGIDQVGVTESFFDLGGNSLAATRVIARIRDRHNLPVELAWLFSDATARGLAGRIAQGNAVSDDVVITLRPDGSRPALFCVHPAGGLAWFYGGLAPYLTDRPIHGLQDPHVVTGEPTETDAHRLAERYVDEIRRIQPSGPYHLLGWSVGGVIAQAMATRLQELGESVAFLGIMDSRPEDEQELDHAASVPESSTEAADGAEGPDGSVVVDILGGWRELFDLGDDVHAATPEEVTEIIRGQIAGMGLLDAGQVQRIMDSFESSARVVMDFRPTVFTGDMLVFTATADKDDPAAMAESWRPFVTGTVTNVDVDTHHLGMADADSLAVIGPLLDAAVNASDDVVGPPNILDPTTDEE</sequence>
<dbReference type="Gene3D" id="3.40.50.980">
    <property type="match status" value="2"/>
</dbReference>
<dbReference type="Pfam" id="PF00501">
    <property type="entry name" value="AMP-binding"/>
    <property type="match status" value="1"/>
</dbReference>
<dbReference type="Gene3D" id="3.30.300.30">
    <property type="match status" value="2"/>
</dbReference>
<dbReference type="PANTHER" id="PTHR45527">
    <property type="entry name" value="NONRIBOSOMAL PEPTIDE SYNTHETASE"/>
    <property type="match status" value="1"/>
</dbReference>
<dbReference type="InterPro" id="IPR025110">
    <property type="entry name" value="AMP-bd_C"/>
</dbReference>
<evidence type="ECO:0000256" key="4">
    <source>
        <dbReference type="SAM" id="MobiDB-lite"/>
    </source>
</evidence>
<dbReference type="GO" id="GO:0005737">
    <property type="term" value="C:cytoplasm"/>
    <property type="evidence" value="ECO:0007669"/>
    <property type="project" value="TreeGrafter"/>
</dbReference>
<dbReference type="SUPFAM" id="SSF56801">
    <property type="entry name" value="Acetyl-CoA synthetase-like"/>
    <property type="match status" value="2"/>
</dbReference>
<dbReference type="InterPro" id="IPR045851">
    <property type="entry name" value="AMP-bd_C_sf"/>
</dbReference>
<evidence type="ECO:0000313" key="6">
    <source>
        <dbReference type="EMBL" id="GAC66290.1"/>
    </source>
</evidence>
<dbReference type="CDD" id="cd19540">
    <property type="entry name" value="LCL_NRPS-like"/>
    <property type="match status" value="1"/>
</dbReference>
<dbReference type="FunFam" id="3.40.50.980:FF:000002">
    <property type="entry name" value="Enterobactin synthetase component F"/>
    <property type="match status" value="1"/>
</dbReference>
<dbReference type="InterPro" id="IPR009081">
    <property type="entry name" value="PP-bd_ACP"/>
</dbReference>
<dbReference type="Pfam" id="PF00668">
    <property type="entry name" value="Condensation"/>
    <property type="match status" value="1"/>
</dbReference>
<name>M0QCK1_9ACTN</name>
<gene>
    <name evidence="6" type="ORF">GS4_01_00920</name>
</gene>
<dbReference type="PANTHER" id="PTHR45527:SF1">
    <property type="entry name" value="FATTY ACID SYNTHASE"/>
    <property type="match status" value="1"/>
</dbReference>
<evidence type="ECO:0000313" key="7">
    <source>
        <dbReference type="Proteomes" id="UP000011666"/>
    </source>
</evidence>
<protein>
    <recommendedName>
        <fullName evidence="5">Carrier domain-containing protein</fullName>
    </recommendedName>
</protein>
<feature type="non-terminal residue" evidence="6">
    <location>
        <position position="1"/>
    </location>
</feature>
<dbReference type="GO" id="GO:0043041">
    <property type="term" value="P:amino acid activation for nonribosomal peptide biosynthetic process"/>
    <property type="evidence" value="ECO:0007669"/>
    <property type="project" value="TreeGrafter"/>
</dbReference>
<dbReference type="Gene3D" id="3.30.559.30">
    <property type="entry name" value="Nonribosomal peptide synthetase, condensation domain"/>
    <property type="match status" value="1"/>
</dbReference>
<dbReference type="SUPFAM" id="SSF52777">
    <property type="entry name" value="CoA-dependent acyltransferases"/>
    <property type="match status" value="2"/>
</dbReference>
<proteinExistence type="predicted"/>
<dbReference type="eggNOG" id="COG1020">
    <property type="taxonomic scope" value="Bacteria"/>
</dbReference>
<dbReference type="PROSITE" id="PS50075">
    <property type="entry name" value="CARRIER"/>
    <property type="match status" value="2"/>
</dbReference>
<dbReference type="Gene3D" id="3.30.559.10">
    <property type="entry name" value="Chloramphenicol acetyltransferase-like domain"/>
    <property type="match status" value="1"/>
</dbReference>
<dbReference type="SUPFAM" id="SSF47336">
    <property type="entry name" value="ACP-like"/>
    <property type="match status" value="2"/>
</dbReference>
<organism evidence="6 7">
    <name type="scientific">Gordonia soli NBRC 108243</name>
    <dbReference type="NCBI Taxonomy" id="1223545"/>
    <lineage>
        <taxon>Bacteria</taxon>
        <taxon>Bacillati</taxon>
        <taxon>Actinomycetota</taxon>
        <taxon>Actinomycetes</taxon>
        <taxon>Mycobacteriales</taxon>
        <taxon>Gordoniaceae</taxon>
        <taxon>Gordonia</taxon>
    </lineage>
</organism>
<dbReference type="Pfam" id="PF00550">
    <property type="entry name" value="PP-binding"/>
    <property type="match status" value="2"/>
</dbReference>
<dbReference type="STRING" id="1223545.GS4_01_00920"/>
<dbReference type="InterPro" id="IPR023213">
    <property type="entry name" value="CAT-like_dom_sf"/>
</dbReference>
<keyword evidence="7" id="KW-1185">Reference proteome</keyword>
<dbReference type="RefSeq" id="WP_007616355.1">
    <property type="nucleotide sequence ID" value="NZ_BANX01000001.1"/>
</dbReference>
<keyword evidence="3" id="KW-0597">Phosphoprotein</keyword>
<feature type="domain" description="Carrier" evidence="5">
    <location>
        <begin position="188"/>
        <end position="263"/>
    </location>
</feature>
<evidence type="ECO:0000256" key="2">
    <source>
        <dbReference type="ARBA" id="ARBA00022450"/>
    </source>
</evidence>
<dbReference type="EMBL" id="BANX01000001">
    <property type="protein sequence ID" value="GAC66290.1"/>
    <property type="molecule type" value="Genomic_DNA"/>
</dbReference>
<dbReference type="Proteomes" id="UP000011666">
    <property type="component" value="Unassembled WGS sequence"/>
</dbReference>
<dbReference type="Pfam" id="PF13193">
    <property type="entry name" value="AMP-binding_C"/>
    <property type="match status" value="2"/>
</dbReference>
<dbReference type="GO" id="GO:0003824">
    <property type="term" value="F:catalytic activity"/>
    <property type="evidence" value="ECO:0007669"/>
    <property type="project" value="InterPro"/>
</dbReference>
<keyword evidence="2" id="KW-0596">Phosphopantetheine</keyword>
<dbReference type="InterPro" id="IPR036736">
    <property type="entry name" value="ACP-like_sf"/>
</dbReference>
<dbReference type="Gene3D" id="2.30.38.10">
    <property type="entry name" value="Luciferase, Domain 3"/>
    <property type="match status" value="2"/>
</dbReference>
<dbReference type="UniPathway" id="UPA00011"/>
<dbReference type="InterPro" id="IPR001242">
    <property type="entry name" value="Condensation_dom"/>
</dbReference>
<dbReference type="PROSITE" id="PS00012">
    <property type="entry name" value="PHOSPHOPANTETHEINE"/>
    <property type="match status" value="2"/>
</dbReference>
<dbReference type="GO" id="GO:0031177">
    <property type="term" value="F:phosphopantetheine binding"/>
    <property type="evidence" value="ECO:0007669"/>
    <property type="project" value="InterPro"/>
</dbReference>
<comment type="caution">
    <text evidence="6">The sequence shown here is derived from an EMBL/GenBank/DDBJ whole genome shotgun (WGS) entry which is preliminary data.</text>
</comment>
<evidence type="ECO:0000259" key="5">
    <source>
        <dbReference type="PROSITE" id="PS50075"/>
    </source>
</evidence>
<dbReference type="SUPFAM" id="SSF53474">
    <property type="entry name" value="alpha/beta-Hydrolases"/>
    <property type="match status" value="1"/>
</dbReference>
<feature type="domain" description="Carrier" evidence="5">
    <location>
        <begin position="1255"/>
        <end position="1330"/>
    </location>
</feature>
<evidence type="ECO:0000256" key="1">
    <source>
        <dbReference type="ARBA" id="ARBA00001957"/>
    </source>
</evidence>
<dbReference type="FunFam" id="3.40.50.12780:FF:000012">
    <property type="entry name" value="Non-ribosomal peptide synthetase"/>
    <property type="match status" value="1"/>
</dbReference>
<dbReference type="Gene3D" id="3.40.50.1820">
    <property type="entry name" value="alpha/beta hydrolase"/>
    <property type="match status" value="1"/>
</dbReference>
<dbReference type="Gene3D" id="1.10.1200.10">
    <property type="entry name" value="ACP-like"/>
    <property type="match status" value="1"/>
</dbReference>
<reference evidence="6 7" key="1">
    <citation type="submission" date="2013-01" db="EMBL/GenBank/DDBJ databases">
        <title>Whole genome shotgun sequence of Gordonia soli NBRC 108243.</title>
        <authorList>
            <person name="Isaki-Nakamura S."/>
            <person name="Hosoyama A."/>
            <person name="Tsuchikane K."/>
            <person name="Ando Y."/>
            <person name="Baba S."/>
            <person name="Ohji S."/>
            <person name="Hamada M."/>
            <person name="Tamura T."/>
            <person name="Yamazoe A."/>
            <person name="Yamazaki S."/>
            <person name="Fujita N."/>
        </authorList>
    </citation>
    <scope>NUCLEOTIDE SEQUENCE [LARGE SCALE GENOMIC DNA]</scope>
    <source>
        <strain evidence="6 7">NBRC 108243</strain>
    </source>
</reference>
<dbReference type="InterPro" id="IPR006162">
    <property type="entry name" value="Ppantetheine_attach_site"/>
</dbReference>
<dbReference type="SMART" id="SM00823">
    <property type="entry name" value="PKS_PP"/>
    <property type="match status" value="2"/>
</dbReference>
<dbReference type="InterPro" id="IPR001031">
    <property type="entry name" value="Thioesterase"/>
</dbReference>
<dbReference type="NCBIfam" id="TIGR01733">
    <property type="entry name" value="AA-adenyl-dom"/>
    <property type="match status" value="1"/>
</dbReference>